<evidence type="ECO:0000313" key="5">
    <source>
        <dbReference type="EnsemblPlants" id="OPUNC06G19370.1"/>
    </source>
</evidence>
<accession>A0A0E0LDL9</accession>
<dbReference type="EnsemblPlants" id="OPUNC06G19370.1">
    <property type="protein sequence ID" value="OPUNC06G19370.1"/>
    <property type="gene ID" value="OPUNC06G19370"/>
</dbReference>
<dbReference type="STRING" id="4537.A0A0E0LDL9"/>
<organism evidence="5">
    <name type="scientific">Oryza punctata</name>
    <name type="common">Red rice</name>
    <dbReference type="NCBI Taxonomy" id="4537"/>
    <lineage>
        <taxon>Eukaryota</taxon>
        <taxon>Viridiplantae</taxon>
        <taxon>Streptophyta</taxon>
        <taxon>Embryophyta</taxon>
        <taxon>Tracheophyta</taxon>
        <taxon>Spermatophyta</taxon>
        <taxon>Magnoliopsida</taxon>
        <taxon>Liliopsida</taxon>
        <taxon>Poales</taxon>
        <taxon>Poaceae</taxon>
        <taxon>BOP clade</taxon>
        <taxon>Oryzoideae</taxon>
        <taxon>Oryzeae</taxon>
        <taxon>Oryzinae</taxon>
        <taxon>Oryza</taxon>
    </lineage>
</organism>
<feature type="region of interest" description="Disordered" evidence="3">
    <location>
        <begin position="48"/>
        <end position="72"/>
    </location>
</feature>
<reference evidence="5" key="2">
    <citation type="submission" date="2018-05" db="EMBL/GenBank/DDBJ databases">
        <title>OpunRS2 (Oryza punctata Reference Sequence Version 2).</title>
        <authorList>
            <person name="Zhang J."/>
            <person name="Kudrna D."/>
            <person name="Lee S."/>
            <person name="Talag J."/>
            <person name="Welchert J."/>
            <person name="Wing R.A."/>
        </authorList>
    </citation>
    <scope>NUCLEOTIDE SEQUENCE [LARGE SCALE GENOMIC DNA]</scope>
</reference>
<sequence>MQQTAESCGNGLELAQWLNITINATHSITYLHEFKEQSIIHRNVRSSNMLRTHANGEDGRHRASELEDTQGKSATDHVDLEYLSTYELTTKSDAFSFGVLLVELVTGR</sequence>
<dbReference type="PANTHER" id="PTHR27001:SF935">
    <property type="entry name" value="RECEPTOR PROTEIN KINASE TMK1"/>
    <property type="match status" value="1"/>
</dbReference>
<dbReference type="Gramene" id="OPUNC06G19370.1">
    <property type="protein sequence ID" value="OPUNC06G19370.1"/>
    <property type="gene ID" value="OPUNC06G19370"/>
</dbReference>
<dbReference type="InterPro" id="IPR001245">
    <property type="entry name" value="Ser-Thr/Tyr_kinase_cat_dom"/>
</dbReference>
<dbReference type="PROSITE" id="PS50011">
    <property type="entry name" value="PROTEIN_KINASE_DOM"/>
    <property type="match status" value="1"/>
</dbReference>
<evidence type="ECO:0000256" key="1">
    <source>
        <dbReference type="ARBA" id="ARBA00022741"/>
    </source>
</evidence>
<dbReference type="GO" id="GO:0005524">
    <property type="term" value="F:ATP binding"/>
    <property type="evidence" value="ECO:0007669"/>
    <property type="project" value="UniProtKB-KW"/>
</dbReference>
<feature type="domain" description="Protein kinase" evidence="4">
    <location>
        <begin position="1"/>
        <end position="108"/>
    </location>
</feature>
<dbReference type="InterPro" id="IPR011009">
    <property type="entry name" value="Kinase-like_dom_sf"/>
</dbReference>
<keyword evidence="6" id="KW-1185">Reference proteome</keyword>
<dbReference type="SUPFAM" id="SSF56112">
    <property type="entry name" value="Protein kinase-like (PK-like)"/>
    <property type="match status" value="1"/>
</dbReference>
<dbReference type="Gene3D" id="1.10.510.10">
    <property type="entry name" value="Transferase(Phosphotransferase) domain 1"/>
    <property type="match status" value="1"/>
</dbReference>
<name>A0A0E0LDL9_ORYPU</name>
<evidence type="ECO:0000256" key="3">
    <source>
        <dbReference type="SAM" id="MobiDB-lite"/>
    </source>
</evidence>
<dbReference type="GO" id="GO:0004672">
    <property type="term" value="F:protein kinase activity"/>
    <property type="evidence" value="ECO:0007669"/>
    <property type="project" value="InterPro"/>
</dbReference>
<protein>
    <recommendedName>
        <fullName evidence="4">Protein kinase domain-containing protein</fullName>
    </recommendedName>
</protein>
<dbReference type="PANTHER" id="PTHR27001">
    <property type="entry name" value="OS01G0253100 PROTEIN"/>
    <property type="match status" value="1"/>
</dbReference>
<evidence type="ECO:0000259" key="4">
    <source>
        <dbReference type="PROSITE" id="PS50011"/>
    </source>
</evidence>
<proteinExistence type="predicted"/>
<dbReference type="InterPro" id="IPR000719">
    <property type="entry name" value="Prot_kinase_dom"/>
</dbReference>
<dbReference type="GO" id="GO:0005886">
    <property type="term" value="C:plasma membrane"/>
    <property type="evidence" value="ECO:0007669"/>
    <property type="project" value="TreeGrafter"/>
</dbReference>
<reference evidence="5" key="1">
    <citation type="submission" date="2015-04" db="UniProtKB">
        <authorList>
            <consortium name="EnsemblPlants"/>
        </authorList>
    </citation>
    <scope>IDENTIFICATION</scope>
</reference>
<dbReference type="HOGENOM" id="CLU_2201286_0_0_1"/>
<feature type="compositionally biased region" description="Basic and acidic residues" evidence="3">
    <location>
        <begin position="54"/>
        <end position="65"/>
    </location>
</feature>
<dbReference type="AlphaFoldDB" id="A0A0E0LDL9"/>
<dbReference type="Pfam" id="PF07714">
    <property type="entry name" value="PK_Tyr_Ser-Thr"/>
    <property type="match status" value="1"/>
</dbReference>
<dbReference type="Proteomes" id="UP000026962">
    <property type="component" value="Chromosome 6"/>
</dbReference>
<keyword evidence="1" id="KW-0547">Nucleotide-binding</keyword>
<dbReference type="eggNOG" id="KOG1187">
    <property type="taxonomic scope" value="Eukaryota"/>
</dbReference>
<evidence type="ECO:0000256" key="2">
    <source>
        <dbReference type="ARBA" id="ARBA00022840"/>
    </source>
</evidence>
<evidence type="ECO:0000313" key="6">
    <source>
        <dbReference type="Proteomes" id="UP000026962"/>
    </source>
</evidence>
<keyword evidence="2" id="KW-0067">ATP-binding</keyword>